<comment type="caution">
    <text evidence="1">The sequence shown here is derived from an EMBL/GenBank/DDBJ whole genome shotgun (WGS) entry which is preliminary data.</text>
</comment>
<gene>
    <name evidence="1" type="ORF">KQI42_03880</name>
</gene>
<name>A0ABS6E2K1_9FIRM</name>
<dbReference type="RefSeq" id="WP_216516917.1">
    <property type="nucleotide sequence ID" value="NZ_JAHLPM010000002.1"/>
</dbReference>
<protein>
    <recommendedName>
        <fullName evidence="3">Acetylglutamate kinase</fullName>
    </recommendedName>
</protein>
<dbReference type="Proteomes" id="UP000749471">
    <property type="component" value="Unassembled WGS sequence"/>
</dbReference>
<proteinExistence type="predicted"/>
<evidence type="ECO:0000313" key="1">
    <source>
        <dbReference type="EMBL" id="MBU5437135.1"/>
    </source>
</evidence>
<keyword evidence="2" id="KW-1185">Reference proteome</keyword>
<organism evidence="1 2">
    <name type="scientific">Tissierella simiarum</name>
    <dbReference type="NCBI Taxonomy" id="2841534"/>
    <lineage>
        <taxon>Bacteria</taxon>
        <taxon>Bacillati</taxon>
        <taxon>Bacillota</taxon>
        <taxon>Tissierellia</taxon>
        <taxon>Tissierellales</taxon>
        <taxon>Tissierellaceae</taxon>
        <taxon>Tissierella</taxon>
    </lineage>
</organism>
<evidence type="ECO:0008006" key="3">
    <source>
        <dbReference type="Google" id="ProtNLM"/>
    </source>
</evidence>
<reference evidence="1 2" key="1">
    <citation type="submission" date="2021-06" db="EMBL/GenBank/DDBJ databases">
        <authorList>
            <person name="Sun Q."/>
            <person name="Li D."/>
        </authorList>
    </citation>
    <scope>NUCLEOTIDE SEQUENCE [LARGE SCALE GENOMIC DNA]</scope>
    <source>
        <strain evidence="1 2">MSJ-40</strain>
    </source>
</reference>
<sequence length="112" mass="12943">MFKEHLVIAAELIKTAKAGDNNAVADAEKRWYANADEIAAFLGYINPYWSEEDWRAMLYEHLALTKSEVVNILNHNYATGIELYDEIERQALKIADIMTEGIVKQFPYKFTR</sequence>
<evidence type="ECO:0000313" key="2">
    <source>
        <dbReference type="Proteomes" id="UP000749471"/>
    </source>
</evidence>
<accession>A0ABS6E2K1</accession>
<dbReference type="EMBL" id="JAHLPM010000002">
    <property type="protein sequence ID" value="MBU5437135.1"/>
    <property type="molecule type" value="Genomic_DNA"/>
</dbReference>